<dbReference type="GO" id="GO:0071944">
    <property type="term" value="C:cell periphery"/>
    <property type="evidence" value="ECO:0007669"/>
    <property type="project" value="TreeGrafter"/>
</dbReference>
<evidence type="ECO:0000256" key="1">
    <source>
        <dbReference type="ARBA" id="ARBA00022729"/>
    </source>
</evidence>
<dbReference type="EMBL" id="CP136892">
    <property type="protein sequence ID" value="WOL00649.1"/>
    <property type="molecule type" value="Genomic_DNA"/>
</dbReference>
<sequence length="218" mass="23713">MHTFRSAALLCTRRKKGKNSEHSRSRYSTCRRILSLEKMERSLFVAMMVAAAAVATLMAEEADAALDTEVVHFAGQVLCQDCTKRWTEWIHGDPIEGARVAVTCLDSRRRRVVYHASGTTDGAGEFDFPISIYPGGSTKATIKPAEDCTVRVVASPDATCNIMTDFGGGQRGVKPDQRSALHPAGVVKYTLGPFFFTSLACEEAEIRDDGSSMKLSAA</sequence>
<keyword evidence="1" id="KW-0732">Signal</keyword>
<reference evidence="2 3" key="1">
    <citation type="submission" date="2023-10" db="EMBL/GenBank/DDBJ databases">
        <title>Chromosome-scale genome assembly provides insights into flower coloration mechanisms of Canna indica.</title>
        <authorList>
            <person name="Li C."/>
        </authorList>
    </citation>
    <scope>NUCLEOTIDE SEQUENCE [LARGE SCALE GENOMIC DNA]</scope>
    <source>
        <tissue evidence="2">Flower</tissue>
    </source>
</reference>
<dbReference type="Proteomes" id="UP001327560">
    <property type="component" value="Chromosome 3"/>
</dbReference>
<evidence type="ECO:0000313" key="3">
    <source>
        <dbReference type="Proteomes" id="UP001327560"/>
    </source>
</evidence>
<keyword evidence="3" id="KW-1185">Reference proteome</keyword>
<dbReference type="Pfam" id="PF01190">
    <property type="entry name" value="Pollen_Ole_e_1"/>
    <property type="match status" value="1"/>
</dbReference>
<dbReference type="PANTHER" id="PTHR33470:SF29">
    <property type="entry name" value="POLLEN OLE E 1 ALLERGEN AND EXTENSIN FAMILY PROTEIN"/>
    <property type="match status" value="1"/>
</dbReference>
<organism evidence="2 3">
    <name type="scientific">Canna indica</name>
    <name type="common">Indian-shot</name>
    <dbReference type="NCBI Taxonomy" id="4628"/>
    <lineage>
        <taxon>Eukaryota</taxon>
        <taxon>Viridiplantae</taxon>
        <taxon>Streptophyta</taxon>
        <taxon>Embryophyta</taxon>
        <taxon>Tracheophyta</taxon>
        <taxon>Spermatophyta</taxon>
        <taxon>Magnoliopsida</taxon>
        <taxon>Liliopsida</taxon>
        <taxon>Zingiberales</taxon>
        <taxon>Cannaceae</taxon>
        <taxon>Canna</taxon>
    </lineage>
</organism>
<protein>
    <submittedName>
        <fullName evidence="2">Pistil-specific extensin-like protein</fullName>
    </submittedName>
</protein>
<accession>A0AAQ3K3U9</accession>
<dbReference type="PANTHER" id="PTHR33470">
    <property type="entry name" value="OS01G0164075 PROTEIN"/>
    <property type="match status" value="1"/>
</dbReference>
<name>A0AAQ3K3U9_9LILI</name>
<evidence type="ECO:0000313" key="2">
    <source>
        <dbReference type="EMBL" id="WOL00649.1"/>
    </source>
</evidence>
<dbReference type="AlphaFoldDB" id="A0AAQ3K3U9"/>
<proteinExistence type="predicted"/>
<gene>
    <name evidence="2" type="ORF">Cni_G09362</name>
</gene>